<evidence type="ECO:0000256" key="2">
    <source>
        <dbReference type="SAM" id="Phobius"/>
    </source>
</evidence>
<feature type="transmembrane region" description="Helical" evidence="2">
    <location>
        <begin position="140"/>
        <end position="158"/>
    </location>
</feature>
<keyword evidence="2" id="KW-1133">Transmembrane helix</keyword>
<gene>
    <name evidence="4" type="ORF">AQ490_10620</name>
</gene>
<feature type="transmembrane region" description="Helical" evidence="2">
    <location>
        <begin position="261"/>
        <end position="286"/>
    </location>
</feature>
<feature type="transmembrane region" description="Helical" evidence="2">
    <location>
        <begin position="293"/>
        <end position="311"/>
    </location>
</feature>
<keyword evidence="2" id="KW-0812">Transmembrane</keyword>
<reference evidence="4 5" key="1">
    <citation type="submission" date="2015-10" db="EMBL/GenBank/DDBJ databases">
        <title>Draft genome sequence of pyrrolomycin-producing Streptomyces vitaminophilus.</title>
        <authorList>
            <person name="Graham D.E."/>
            <person name="Mahan K.M."/>
            <person name="Klingeman D.M."/>
            <person name="Hettich R.L."/>
            <person name="Parry R.J."/>
        </authorList>
    </citation>
    <scope>NUCLEOTIDE SEQUENCE [LARGE SCALE GENOMIC DNA]</scope>
    <source>
        <strain evidence="4 5">ATCC 31673</strain>
    </source>
</reference>
<dbReference type="PANTHER" id="PTHR37312">
    <property type="entry name" value="MEMBRANE-BOUND ACYLTRANSFERASE YKRP-RELATED"/>
    <property type="match status" value="1"/>
</dbReference>
<feature type="region of interest" description="Disordered" evidence="1">
    <location>
        <begin position="12"/>
        <end position="40"/>
    </location>
</feature>
<name>A0A0T6LKG9_WENVI</name>
<comment type="caution">
    <text evidence="4">The sequence shown here is derived from an EMBL/GenBank/DDBJ whole genome shotgun (WGS) entry which is preliminary data.</text>
</comment>
<accession>A0A0T6LKG9</accession>
<proteinExistence type="predicted"/>
<dbReference type="GO" id="GO:0016747">
    <property type="term" value="F:acyltransferase activity, transferring groups other than amino-acyl groups"/>
    <property type="evidence" value="ECO:0007669"/>
    <property type="project" value="InterPro"/>
</dbReference>
<evidence type="ECO:0000259" key="3">
    <source>
        <dbReference type="Pfam" id="PF01757"/>
    </source>
</evidence>
<feature type="transmembrane region" description="Helical" evidence="2">
    <location>
        <begin position="76"/>
        <end position="97"/>
    </location>
</feature>
<organism evidence="4 5">
    <name type="scientific">Wenjunlia vitaminophila</name>
    <name type="common">Streptomyces vitaminophilus</name>
    <dbReference type="NCBI Taxonomy" id="76728"/>
    <lineage>
        <taxon>Bacteria</taxon>
        <taxon>Bacillati</taxon>
        <taxon>Actinomycetota</taxon>
        <taxon>Actinomycetes</taxon>
        <taxon>Kitasatosporales</taxon>
        <taxon>Streptomycetaceae</taxon>
        <taxon>Wenjunlia</taxon>
    </lineage>
</organism>
<sequence>MTQGVPHRLAGRGRLLPSARSGPGRHAAHRAPPAAGGGSTGQRDPFFDNAKLFAIALVVAGHSWEPLTDGSRAAKALYLLVYAFHMPAFIVISGYFSRSFDSRPDRVQRLISGVAIPYLVFETAYSVFKRYADDDPAHPVSLVDPWYLTWFLAALFVWRLTAPIWRVVRWPLPLAVAVALLATTSNLGDELDLQRVFQFLPFFVLGLRLGPEHFARVRSRPARLAAGPVFAAALAFAYWIAPRVDRAWMYHRESSDDLGVSRLAGAATTLLTLGCSTVLTVAFLALVPTGRRWFTTLGTGTLYAFLLHGFLAKGSRYWGWYDNGFAESPPGAVVITAIAVTIALVLCSAPVRRLFRPVVEPRLDWAFRRGPGRAGSRARPRSGVRGAPERPTRHLAISRSGSADP</sequence>
<feature type="domain" description="Acyltransferase 3" evidence="3">
    <location>
        <begin position="45"/>
        <end position="346"/>
    </location>
</feature>
<dbReference type="InterPro" id="IPR002656">
    <property type="entry name" value="Acyl_transf_3_dom"/>
</dbReference>
<feature type="transmembrane region" description="Helical" evidence="2">
    <location>
        <begin position="222"/>
        <end position="241"/>
    </location>
</feature>
<dbReference type="STRING" id="76728.AQ490_10620"/>
<dbReference type="InterPro" id="IPR052734">
    <property type="entry name" value="Nod_factor_acetyltransferase"/>
</dbReference>
<keyword evidence="2" id="KW-0472">Membrane</keyword>
<feature type="compositionally biased region" description="Low complexity" evidence="1">
    <location>
        <begin position="22"/>
        <end position="34"/>
    </location>
</feature>
<dbReference type="Pfam" id="PF01757">
    <property type="entry name" value="Acyl_transf_3"/>
    <property type="match status" value="1"/>
</dbReference>
<evidence type="ECO:0000313" key="4">
    <source>
        <dbReference type="EMBL" id="KRV46369.1"/>
    </source>
</evidence>
<keyword evidence="5" id="KW-1185">Reference proteome</keyword>
<dbReference type="Proteomes" id="UP000050867">
    <property type="component" value="Unassembled WGS sequence"/>
</dbReference>
<evidence type="ECO:0000313" key="5">
    <source>
        <dbReference type="Proteomes" id="UP000050867"/>
    </source>
</evidence>
<feature type="transmembrane region" description="Helical" evidence="2">
    <location>
        <begin position="109"/>
        <end position="128"/>
    </location>
</feature>
<dbReference type="RefSeq" id="WP_018385607.1">
    <property type="nucleotide sequence ID" value="NZ_LLZU01000039.1"/>
</dbReference>
<dbReference type="eggNOG" id="COG3594">
    <property type="taxonomic scope" value="Bacteria"/>
</dbReference>
<protein>
    <recommendedName>
        <fullName evidence="3">Acyltransferase 3 domain-containing protein</fullName>
    </recommendedName>
</protein>
<evidence type="ECO:0000256" key="1">
    <source>
        <dbReference type="SAM" id="MobiDB-lite"/>
    </source>
</evidence>
<dbReference type="EMBL" id="LLZU01000039">
    <property type="protein sequence ID" value="KRV46369.1"/>
    <property type="molecule type" value="Genomic_DNA"/>
</dbReference>
<feature type="transmembrane region" description="Helical" evidence="2">
    <location>
        <begin position="331"/>
        <end position="351"/>
    </location>
</feature>
<dbReference type="PANTHER" id="PTHR37312:SF1">
    <property type="entry name" value="MEMBRANE-BOUND ACYLTRANSFERASE YKRP-RELATED"/>
    <property type="match status" value="1"/>
</dbReference>
<dbReference type="AlphaFoldDB" id="A0A0T6LKG9"/>
<feature type="region of interest" description="Disordered" evidence="1">
    <location>
        <begin position="370"/>
        <end position="405"/>
    </location>
</feature>